<reference evidence="5" key="1">
    <citation type="journal article" date="2019" name="Int. J. Syst. Evol. Microbiol.">
        <title>The Global Catalogue of Microorganisms (GCM) 10K type strain sequencing project: providing services to taxonomists for standard genome sequencing and annotation.</title>
        <authorList>
            <consortium name="The Broad Institute Genomics Platform"/>
            <consortium name="The Broad Institute Genome Sequencing Center for Infectious Disease"/>
            <person name="Wu L."/>
            <person name="Ma J."/>
        </authorList>
    </citation>
    <scope>NUCLEOTIDE SEQUENCE [LARGE SCALE GENOMIC DNA]</scope>
    <source>
        <strain evidence="5">KCTC 52165</strain>
    </source>
</reference>
<evidence type="ECO:0000313" key="4">
    <source>
        <dbReference type="EMBL" id="MFC3205731.1"/>
    </source>
</evidence>
<protein>
    <submittedName>
        <fullName evidence="4">MmgE/PrpD family protein</fullName>
    </submittedName>
</protein>
<dbReference type="SUPFAM" id="SSF103378">
    <property type="entry name" value="2-methylcitrate dehydratase PrpD"/>
    <property type="match status" value="1"/>
</dbReference>
<feature type="domain" description="MmgE/PrpD C-terminal" evidence="3">
    <location>
        <begin position="265"/>
        <end position="428"/>
    </location>
</feature>
<sequence length="446" mass="47597">MDVTATLARYVVSAPADSVPENVRREAVRSFLNWMGCAVGGSRHETVDIALAAISPFAGKPQAAVLGRGERLDIMHAALLNGISSHVFDFDDTHLRTIIHPAGPIASAILSMAQLKPVSGRDFLHAFILGVEVECRIGNAVYPAHYDIGWHITGTAGVFGAAAAAGKLLGLNEQQMIWALGIAGTQSSGFREMFGTMCKSFHPGRAAQNGLLAAHLAERGFTSSNRVLEAPRGFAHVMSTERNFDEITKGLGDSFEIALNTYKPFACGIVIHPIIDGCVQLRNEFGLKADEIERIDLEVDPLVLELTGKKTPQVGLEGKFSVYHSAAVAIIDGKAGEEEYSDSRVRDPQVVTLRDKVHAVASNTIAEDECHVTVTLSDGRVLKKHVEHAIGSLARPMSNADLDAKFSGLADPVLGAGAAARLRDLCWNIEKLEDVAVLATAAVPAA</sequence>
<evidence type="ECO:0000313" key="5">
    <source>
        <dbReference type="Proteomes" id="UP001595583"/>
    </source>
</evidence>
<gene>
    <name evidence="4" type="ORF">ACFOHJ_05860</name>
</gene>
<dbReference type="InterPro" id="IPR042183">
    <property type="entry name" value="MmgE/PrpD_sf_1"/>
</dbReference>
<dbReference type="EMBL" id="JBHRTK010000006">
    <property type="protein sequence ID" value="MFC3205731.1"/>
    <property type="molecule type" value="Genomic_DNA"/>
</dbReference>
<comment type="caution">
    <text evidence="4">The sequence shown here is derived from an EMBL/GenBank/DDBJ whole genome shotgun (WGS) entry which is preliminary data.</text>
</comment>
<dbReference type="Pfam" id="PF19305">
    <property type="entry name" value="MmgE_PrpD_C"/>
    <property type="match status" value="1"/>
</dbReference>
<dbReference type="Gene3D" id="3.30.1330.120">
    <property type="entry name" value="2-methylcitrate dehydratase PrpD"/>
    <property type="match status" value="1"/>
</dbReference>
<dbReference type="PANTHER" id="PTHR16943:SF8">
    <property type="entry name" value="2-METHYLCITRATE DEHYDRATASE"/>
    <property type="match status" value="1"/>
</dbReference>
<dbReference type="Pfam" id="PF03972">
    <property type="entry name" value="MmgE_PrpD_N"/>
    <property type="match status" value="1"/>
</dbReference>
<keyword evidence="5" id="KW-1185">Reference proteome</keyword>
<evidence type="ECO:0000259" key="2">
    <source>
        <dbReference type="Pfam" id="PF03972"/>
    </source>
</evidence>
<dbReference type="InterPro" id="IPR045336">
    <property type="entry name" value="MmgE_PrpD_N"/>
</dbReference>
<dbReference type="InterPro" id="IPR005656">
    <property type="entry name" value="MmgE_PrpD"/>
</dbReference>
<dbReference type="InterPro" id="IPR042188">
    <property type="entry name" value="MmgE/PrpD_sf_2"/>
</dbReference>
<evidence type="ECO:0000259" key="3">
    <source>
        <dbReference type="Pfam" id="PF19305"/>
    </source>
</evidence>
<proteinExistence type="inferred from homology"/>
<accession>A0ABV7KBM6</accession>
<dbReference type="PANTHER" id="PTHR16943">
    <property type="entry name" value="2-METHYLCITRATE DEHYDRATASE-RELATED"/>
    <property type="match status" value="1"/>
</dbReference>
<dbReference type="RefSeq" id="WP_378219452.1">
    <property type="nucleotide sequence ID" value="NZ_JBHRTK010000006.1"/>
</dbReference>
<organism evidence="4 5">
    <name type="scientific">Aquamicrobium soli</name>
    <dbReference type="NCBI Taxonomy" id="1811518"/>
    <lineage>
        <taxon>Bacteria</taxon>
        <taxon>Pseudomonadati</taxon>
        <taxon>Pseudomonadota</taxon>
        <taxon>Alphaproteobacteria</taxon>
        <taxon>Hyphomicrobiales</taxon>
        <taxon>Phyllobacteriaceae</taxon>
        <taxon>Aquamicrobium</taxon>
    </lineage>
</organism>
<evidence type="ECO:0000256" key="1">
    <source>
        <dbReference type="ARBA" id="ARBA00006174"/>
    </source>
</evidence>
<dbReference type="InterPro" id="IPR036148">
    <property type="entry name" value="MmgE/PrpD_sf"/>
</dbReference>
<dbReference type="Proteomes" id="UP001595583">
    <property type="component" value="Unassembled WGS sequence"/>
</dbReference>
<dbReference type="InterPro" id="IPR045337">
    <property type="entry name" value="MmgE_PrpD_C"/>
</dbReference>
<comment type="similarity">
    <text evidence="1">Belongs to the PrpD family.</text>
</comment>
<feature type="domain" description="MmgE/PrpD N-terminal" evidence="2">
    <location>
        <begin position="6"/>
        <end position="245"/>
    </location>
</feature>
<name>A0ABV7KBM6_9HYPH</name>
<dbReference type="Gene3D" id="1.10.4100.10">
    <property type="entry name" value="2-methylcitrate dehydratase PrpD"/>
    <property type="match status" value="1"/>
</dbReference>